<proteinExistence type="predicted"/>
<comment type="caution">
    <text evidence="1">The sequence shown here is derived from an EMBL/GenBank/DDBJ whole genome shotgun (WGS) entry which is preliminary data.</text>
</comment>
<evidence type="ECO:0000313" key="1">
    <source>
        <dbReference type="EMBL" id="TCP03187.1"/>
    </source>
</evidence>
<gene>
    <name evidence="1" type="ORF">EV676_11466</name>
</gene>
<protein>
    <submittedName>
        <fullName evidence="1">Uncharacterized protein</fullName>
    </submittedName>
</protein>
<dbReference type="Proteomes" id="UP000294772">
    <property type="component" value="Unassembled WGS sequence"/>
</dbReference>
<name>A0AA46DB08_9BURK</name>
<evidence type="ECO:0000313" key="2">
    <source>
        <dbReference type="Proteomes" id="UP000294772"/>
    </source>
</evidence>
<accession>A0AA46DB08</accession>
<dbReference type="EMBL" id="SLXF01000014">
    <property type="protein sequence ID" value="TCP03187.1"/>
    <property type="molecule type" value="Genomic_DNA"/>
</dbReference>
<dbReference type="AlphaFoldDB" id="A0AA46DB08"/>
<reference evidence="1 2" key="1">
    <citation type="submission" date="2019-03" db="EMBL/GenBank/DDBJ databases">
        <title>Genomic Encyclopedia of Type Strains, Phase IV (KMG-IV): sequencing the most valuable type-strain genomes for metagenomic binning, comparative biology and taxonomic classification.</title>
        <authorList>
            <person name="Goeker M."/>
        </authorList>
    </citation>
    <scope>NUCLEOTIDE SEQUENCE [LARGE SCALE GENOMIC DNA]</scope>
    <source>
        <strain evidence="1 2">DSM 15264</strain>
    </source>
</reference>
<sequence length="110" mass="12749">MFRGDGLAGDNFHHADMRRGRGADNLEAYLRHDGEVKVYRIATIDIHALAKADPELHLLHLLMQQPLPRRAHQAWWLEQYVLHHEHPSWRWNQQGAASSVARWLSNPPPP</sequence>
<organism evidence="1 2">
    <name type="scientific">Caldimonas thermodepolymerans</name>
    <dbReference type="NCBI Taxonomy" id="215580"/>
    <lineage>
        <taxon>Bacteria</taxon>
        <taxon>Pseudomonadati</taxon>
        <taxon>Pseudomonadota</taxon>
        <taxon>Betaproteobacteria</taxon>
        <taxon>Burkholderiales</taxon>
        <taxon>Sphaerotilaceae</taxon>
        <taxon>Caldimonas</taxon>
    </lineage>
</organism>